<dbReference type="PANTHER" id="PTHR42775">
    <property type="entry name" value="PERMEASE RV2963-RELATED"/>
    <property type="match status" value="1"/>
</dbReference>
<feature type="transmembrane region" description="Helical" evidence="7">
    <location>
        <begin position="259"/>
        <end position="281"/>
    </location>
</feature>
<feature type="transmembrane region" description="Helical" evidence="7">
    <location>
        <begin position="200"/>
        <end position="218"/>
    </location>
</feature>
<evidence type="ECO:0000256" key="7">
    <source>
        <dbReference type="SAM" id="Phobius"/>
    </source>
</evidence>
<evidence type="ECO:0000256" key="6">
    <source>
        <dbReference type="ARBA" id="ARBA00023136"/>
    </source>
</evidence>
<reference evidence="8 9" key="1">
    <citation type="submission" date="2019-04" db="EMBL/GenBank/DDBJ databases">
        <authorList>
            <person name="Van Vliet M D."/>
        </authorList>
    </citation>
    <scope>NUCLEOTIDE SEQUENCE [LARGE SCALE GENOMIC DNA]</scope>
    <source>
        <strain evidence="8 9">F1</strain>
    </source>
</reference>
<evidence type="ECO:0000256" key="2">
    <source>
        <dbReference type="ARBA" id="ARBA00006386"/>
    </source>
</evidence>
<evidence type="ECO:0000313" key="9">
    <source>
        <dbReference type="Proteomes" id="UP000366872"/>
    </source>
</evidence>
<name>A0A6C2UBG6_PONDE</name>
<keyword evidence="9" id="KW-1185">Reference proteome</keyword>
<accession>A0A6C2UBG6</accession>
<protein>
    <submittedName>
        <fullName evidence="8">Two-component membrane permease complex subunit SMU_747c</fullName>
    </submittedName>
</protein>
<sequence>MFNWLDNLMTLLVENGFHLSRETHVGESVHFFFYDTVKILILLSVMIFLISYLRTFFQPQKTKALLEKIHGPKAHVAASLMGIITPFCSCSSVPIFIGFIEAGIPLGVTFSFLVTSPIVNEAAFAVLWAAFGWKVAFTYAGMGVVIGVVSGMIIGRFKPEGHLEEEVFNGEGFNKTKPDMTQKERLAYAGEHVREIIKKVWIYLLVGIAIGAAIHGWAPEEILAKYAGSDNPLSVVIAVLCGVPLYANALGTIPIAEALIGKGVGLGTALAFMMAVTALSVPEMVLLRKVMKPRLIAIFVATASIGILIVGWMFNLLF</sequence>
<feature type="transmembrane region" description="Helical" evidence="7">
    <location>
        <begin position="230"/>
        <end position="247"/>
    </location>
</feature>
<evidence type="ECO:0000256" key="4">
    <source>
        <dbReference type="ARBA" id="ARBA00022692"/>
    </source>
</evidence>
<dbReference type="Pfam" id="PF03773">
    <property type="entry name" value="ArsP_1"/>
    <property type="match status" value="1"/>
</dbReference>
<keyword evidence="3" id="KW-1003">Cell membrane</keyword>
<keyword evidence="6 7" id="KW-0472">Membrane</keyword>
<keyword evidence="5 7" id="KW-1133">Transmembrane helix</keyword>
<evidence type="ECO:0000313" key="8">
    <source>
        <dbReference type="EMBL" id="VGO17385.1"/>
    </source>
</evidence>
<organism evidence="8 9">
    <name type="scientific">Pontiella desulfatans</name>
    <dbReference type="NCBI Taxonomy" id="2750659"/>
    <lineage>
        <taxon>Bacteria</taxon>
        <taxon>Pseudomonadati</taxon>
        <taxon>Kiritimatiellota</taxon>
        <taxon>Kiritimatiellia</taxon>
        <taxon>Kiritimatiellales</taxon>
        <taxon>Pontiellaceae</taxon>
        <taxon>Pontiella</taxon>
    </lineage>
</organism>
<dbReference type="AlphaFoldDB" id="A0A6C2UBG6"/>
<feature type="transmembrane region" description="Helical" evidence="7">
    <location>
        <begin position="136"/>
        <end position="157"/>
    </location>
</feature>
<evidence type="ECO:0000256" key="3">
    <source>
        <dbReference type="ARBA" id="ARBA00022475"/>
    </source>
</evidence>
<feature type="transmembrane region" description="Helical" evidence="7">
    <location>
        <begin position="31"/>
        <end position="53"/>
    </location>
</feature>
<evidence type="ECO:0000256" key="5">
    <source>
        <dbReference type="ARBA" id="ARBA00022989"/>
    </source>
</evidence>
<proteinExistence type="inferred from homology"/>
<evidence type="ECO:0000256" key="1">
    <source>
        <dbReference type="ARBA" id="ARBA00004651"/>
    </source>
</evidence>
<comment type="similarity">
    <text evidence="2">Belongs to the UPF0718 family.</text>
</comment>
<keyword evidence="4 7" id="KW-0812">Transmembrane</keyword>
<dbReference type="RefSeq" id="WP_136082865.1">
    <property type="nucleotide sequence ID" value="NZ_CAAHFG010000004.1"/>
</dbReference>
<dbReference type="InterPro" id="IPR053166">
    <property type="entry name" value="UPF0718_permease"/>
</dbReference>
<feature type="transmembrane region" description="Helical" evidence="7">
    <location>
        <begin position="293"/>
        <end position="314"/>
    </location>
</feature>
<comment type="subcellular location">
    <subcellularLocation>
        <location evidence="1">Cell membrane</location>
        <topology evidence="1">Multi-pass membrane protein</topology>
    </subcellularLocation>
</comment>
<gene>
    <name evidence="8" type="ORF">PDESU_05981</name>
</gene>
<dbReference type="GO" id="GO:0005886">
    <property type="term" value="C:plasma membrane"/>
    <property type="evidence" value="ECO:0007669"/>
    <property type="project" value="UniProtKB-SubCell"/>
</dbReference>
<dbReference type="InterPro" id="IPR005524">
    <property type="entry name" value="DUF318"/>
</dbReference>
<dbReference type="PANTHER" id="PTHR42775:SF1">
    <property type="entry name" value="PERMEASE RV2963-RELATED"/>
    <property type="match status" value="1"/>
</dbReference>
<dbReference type="Proteomes" id="UP000366872">
    <property type="component" value="Unassembled WGS sequence"/>
</dbReference>
<dbReference type="EMBL" id="CAAHFG010000004">
    <property type="protein sequence ID" value="VGO17385.1"/>
    <property type="molecule type" value="Genomic_DNA"/>
</dbReference>